<comment type="cofactor">
    <cofactor evidence="1">
        <name>FAD</name>
        <dbReference type="ChEBI" id="CHEBI:57692"/>
    </cofactor>
</comment>
<keyword evidence="5" id="KW-0809">Transit peptide</keyword>
<evidence type="ECO:0000256" key="2">
    <source>
        <dbReference type="ARBA" id="ARBA00004173"/>
    </source>
</evidence>
<dbReference type="GO" id="GO:0005739">
    <property type="term" value="C:mitochondrion"/>
    <property type="evidence" value="ECO:0007669"/>
    <property type="project" value="UniProtKB-SubCell"/>
</dbReference>
<evidence type="ECO:0000256" key="5">
    <source>
        <dbReference type="ARBA" id="ARBA00022946"/>
    </source>
</evidence>
<evidence type="ECO:0000256" key="7">
    <source>
        <dbReference type="ARBA" id="ARBA00023128"/>
    </source>
</evidence>
<keyword evidence="10" id="KW-1185">Reference proteome</keyword>
<organism evidence="9 10">
    <name type="scientific">Leptidea sinapis</name>
    <dbReference type="NCBI Taxonomy" id="189913"/>
    <lineage>
        <taxon>Eukaryota</taxon>
        <taxon>Metazoa</taxon>
        <taxon>Ecdysozoa</taxon>
        <taxon>Arthropoda</taxon>
        <taxon>Hexapoda</taxon>
        <taxon>Insecta</taxon>
        <taxon>Pterygota</taxon>
        <taxon>Neoptera</taxon>
        <taxon>Endopterygota</taxon>
        <taxon>Lepidoptera</taxon>
        <taxon>Glossata</taxon>
        <taxon>Ditrysia</taxon>
        <taxon>Papilionoidea</taxon>
        <taxon>Pieridae</taxon>
        <taxon>Dismorphiinae</taxon>
        <taxon>Leptidea</taxon>
    </lineage>
</organism>
<evidence type="ECO:0000256" key="6">
    <source>
        <dbReference type="ARBA" id="ARBA00023002"/>
    </source>
</evidence>
<proteinExistence type="predicted"/>
<dbReference type="InterPro" id="IPR046373">
    <property type="entry name" value="Acyl-CoA_Oxase/DH_mid-dom_sf"/>
</dbReference>
<dbReference type="Gene3D" id="2.40.110.10">
    <property type="entry name" value="Butyryl-CoA Dehydrogenase, subunit A, domain 2"/>
    <property type="match status" value="1"/>
</dbReference>
<comment type="subcellular location">
    <subcellularLocation>
        <location evidence="2">Mitochondrion</location>
    </subcellularLocation>
</comment>
<evidence type="ECO:0000256" key="1">
    <source>
        <dbReference type="ARBA" id="ARBA00001974"/>
    </source>
</evidence>
<evidence type="ECO:0000313" key="10">
    <source>
        <dbReference type="Proteomes" id="UP000324832"/>
    </source>
</evidence>
<sequence>MHGCKIVDYKGGRNKKPLKCGAIPEASAGYKRKIRISAINLDTSEATQPSVQEEKFSFEDLKVIERVENRKAKILPFMKNVFISIFDRDLLAYPEILTKEDAQELEKRLTILEKVFQDSKNTIEERKFALKETNMYGATVSLTNGGLAANNTELLRYLEVISADLKLGQEISDHWVGLSALMKGLDKDDYKNVLDDLISGDHTVSLCIKETLTDRLKQEDFRTTAELDSSGTWLLKGEKICTNQSSYMLVLSLVEGDRVKAFLVHPGANGVQYKHNLVIFNDTPATPLEHVREEDLSQILGVSRLHTATLCRMNLSHGVRYCMDYIKPRFFSGKPLMEMPTIRSVVGDSMLCMYASESAEYFTAGLLDGYLEPDAEIEMAMCRNFMAYHGQAMLLKLLSIPDVERQQESLTMLDSMRQLALRGENEDSVNLFIGMYGLHYAGRAMATEIKQIRNPFFNPMFFIRKIVSNRHQEQDSPKLDLYLAEHLHPSLKNNAESLEYCVKRMRFACETMMSRHGLEVVQAHTELTRLAQAATEIYAMAAVLARASRAYCIGLRNAENEMKLAGCFVEASKDRVKKLLIEVIDGEYLNLDHFRLQFGKKLMESGEAICEKPTARVFW</sequence>
<dbReference type="InterPro" id="IPR049448">
    <property type="entry name" value="ACAD9/ACADV-like_C"/>
</dbReference>
<dbReference type="SUPFAM" id="SSF47203">
    <property type="entry name" value="Acyl-CoA dehydrogenase C-terminal domain-like"/>
    <property type="match status" value="1"/>
</dbReference>
<dbReference type="GO" id="GO:0003995">
    <property type="term" value="F:acyl-CoA dehydrogenase activity"/>
    <property type="evidence" value="ECO:0007669"/>
    <property type="project" value="TreeGrafter"/>
</dbReference>
<dbReference type="Gene3D" id="1.20.140.10">
    <property type="entry name" value="Butyryl-CoA Dehydrogenase, subunit A, domain 3"/>
    <property type="match status" value="2"/>
</dbReference>
<reference evidence="9 10" key="1">
    <citation type="submission" date="2017-07" db="EMBL/GenBank/DDBJ databases">
        <authorList>
            <person name="Talla V."/>
            <person name="Backstrom N."/>
        </authorList>
    </citation>
    <scope>NUCLEOTIDE SEQUENCE [LARGE SCALE GENOMIC DNA]</scope>
</reference>
<dbReference type="EMBL" id="FZQP02000027">
    <property type="protein sequence ID" value="VVC86821.1"/>
    <property type="molecule type" value="Genomic_DNA"/>
</dbReference>
<dbReference type="InterPro" id="IPR037069">
    <property type="entry name" value="AcylCoA_DH/ox_N_sf"/>
</dbReference>
<protein>
    <recommendedName>
        <fullName evidence="8">ACAD9/ACADV-like C-terminal domain-containing protein</fullName>
    </recommendedName>
</protein>
<dbReference type="AlphaFoldDB" id="A0A5E4PP22"/>
<keyword evidence="3" id="KW-0285">Flavoprotein</keyword>
<dbReference type="SUPFAM" id="SSF56645">
    <property type="entry name" value="Acyl-CoA dehydrogenase NM domain-like"/>
    <property type="match status" value="1"/>
</dbReference>
<keyword evidence="7" id="KW-0496">Mitochondrion</keyword>
<gene>
    <name evidence="9" type="ORF">LSINAPIS_LOCUS572</name>
</gene>
<evidence type="ECO:0000313" key="9">
    <source>
        <dbReference type="EMBL" id="VVC86821.1"/>
    </source>
</evidence>
<evidence type="ECO:0000256" key="3">
    <source>
        <dbReference type="ARBA" id="ARBA00022630"/>
    </source>
</evidence>
<dbReference type="Pfam" id="PF21343">
    <property type="entry name" value="ACAD9-ACADV_C"/>
    <property type="match status" value="1"/>
</dbReference>
<dbReference type="Gene3D" id="1.10.540.10">
    <property type="entry name" value="Acyl-CoA dehydrogenase/oxidase, N-terminal domain"/>
    <property type="match status" value="1"/>
</dbReference>
<dbReference type="Proteomes" id="UP000324832">
    <property type="component" value="Unassembled WGS sequence"/>
</dbReference>
<accession>A0A5E4PP22</accession>
<dbReference type="GO" id="GO:0050660">
    <property type="term" value="F:flavin adenine dinucleotide binding"/>
    <property type="evidence" value="ECO:0007669"/>
    <property type="project" value="InterPro"/>
</dbReference>
<evidence type="ECO:0000259" key="8">
    <source>
        <dbReference type="Pfam" id="PF21343"/>
    </source>
</evidence>
<dbReference type="InterPro" id="IPR036250">
    <property type="entry name" value="AcylCo_DH-like_C"/>
</dbReference>
<dbReference type="InterPro" id="IPR009100">
    <property type="entry name" value="AcylCoA_DH/oxidase_NM_dom_sf"/>
</dbReference>
<keyword evidence="6" id="KW-0560">Oxidoreductase</keyword>
<evidence type="ECO:0000256" key="4">
    <source>
        <dbReference type="ARBA" id="ARBA00022827"/>
    </source>
</evidence>
<name>A0A5E4PP22_9NEOP</name>
<keyword evidence="4" id="KW-0274">FAD</keyword>
<dbReference type="PANTHER" id="PTHR43884">
    <property type="entry name" value="ACYL-COA DEHYDROGENASE"/>
    <property type="match status" value="1"/>
</dbReference>
<feature type="domain" description="ACAD9/ACADV-like C-terminal" evidence="8">
    <location>
        <begin position="489"/>
        <end position="603"/>
    </location>
</feature>
<dbReference type="PANTHER" id="PTHR43884:SF9">
    <property type="entry name" value="COMPLEX I ASSEMBLY FACTOR ACAD9, MITOCHONDRIAL"/>
    <property type="match status" value="1"/>
</dbReference>